<comment type="caution">
    <text evidence="2">The sequence shown here is derived from an EMBL/GenBank/DDBJ whole genome shotgun (WGS) entry which is preliminary data.</text>
</comment>
<reference evidence="3" key="1">
    <citation type="journal article" date="2019" name="Int. J. Syst. Evol. Microbiol.">
        <title>The Global Catalogue of Microorganisms (GCM) 10K type strain sequencing project: providing services to taxonomists for standard genome sequencing and annotation.</title>
        <authorList>
            <consortium name="The Broad Institute Genomics Platform"/>
            <consortium name="The Broad Institute Genome Sequencing Center for Infectious Disease"/>
            <person name="Wu L."/>
            <person name="Ma J."/>
        </authorList>
    </citation>
    <scope>NUCLEOTIDE SEQUENCE [LARGE SCALE GENOMIC DNA]</scope>
    <source>
        <strain evidence="3">KACC 12508</strain>
    </source>
</reference>
<proteinExistence type="predicted"/>
<protein>
    <submittedName>
        <fullName evidence="2">Uncharacterized protein</fullName>
    </submittedName>
</protein>
<organism evidence="2 3">
    <name type="scientific">Herminiimonas glaciei</name>
    <dbReference type="NCBI Taxonomy" id="523788"/>
    <lineage>
        <taxon>Bacteria</taxon>
        <taxon>Pseudomonadati</taxon>
        <taxon>Pseudomonadota</taxon>
        <taxon>Betaproteobacteria</taxon>
        <taxon>Burkholderiales</taxon>
        <taxon>Oxalobacteraceae</taxon>
        <taxon>Herminiimonas</taxon>
    </lineage>
</organism>
<dbReference type="RefSeq" id="WP_382272817.1">
    <property type="nucleotide sequence ID" value="NZ_JBHTBU010000002.1"/>
</dbReference>
<evidence type="ECO:0000313" key="3">
    <source>
        <dbReference type="Proteomes" id="UP001596542"/>
    </source>
</evidence>
<feature type="compositionally biased region" description="Polar residues" evidence="1">
    <location>
        <begin position="1"/>
        <end position="12"/>
    </location>
</feature>
<sequence>MNINKKPAQQSKLKAKPQIAVSPSKAVKEPSGNPSQKTKTPWTISAQKRIHAHEAIINGGKVEKSSLTAHVMKRVSEKKA</sequence>
<accession>A0ABW2IF11</accession>
<dbReference type="Proteomes" id="UP001596542">
    <property type="component" value="Unassembled WGS sequence"/>
</dbReference>
<feature type="compositionally biased region" description="Polar residues" evidence="1">
    <location>
        <begin position="32"/>
        <end position="42"/>
    </location>
</feature>
<evidence type="ECO:0000256" key="1">
    <source>
        <dbReference type="SAM" id="MobiDB-lite"/>
    </source>
</evidence>
<dbReference type="EMBL" id="JBHTBU010000002">
    <property type="protein sequence ID" value="MFC7289531.1"/>
    <property type="molecule type" value="Genomic_DNA"/>
</dbReference>
<keyword evidence="3" id="KW-1185">Reference proteome</keyword>
<evidence type="ECO:0000313" key="2">
    <source>
        <dbReference type="EMBL" id="MFC7289531.1"/>
    </source>
</evidence>
<gene>
    <name evidence="2" type="ORF">ACFQPC_15900</name>
</gene>
<name>A0ABW2IF11_9BURK</name>
<feature type="region of interest" description="Disordered" evidence="1">
    <location>
        <begin position="1"/>
        <end position="42"/>
    </location>
</feature>